<dbReference type="InterPro" id="IPR018247">
    <property type="entry name" value="EF_Hand_1_Ca_BS"/>
</dbReference>
<accession>A0A1M4N4V5</accession>
<dbReference type="PROSITE" id="PS00018">
    <property type="entry name" value="EF_HAND_1"/>
    <property type="match status" value="1"/>
</dbReference>
<dbReference type="EMBL" id="FMJB01000063">
    <property type="protein sequence ID" value="SCM69024.1"/>
    <property type="molecule type" value="Genomic_DNA"/>
</dbReference>
<dbReference type="RefSeq" id="WP_072708193.1">
    <property type="nucleotide sequence ID" value="NZ_FMJB01000063.1"/>
</dbReference>
<dbReference type="NCBIfam" id="TIGR02300">
    <property type="entry name" value="FYDLN_acid"/>
    <property type="match status" value="1"/>
</dbReference>
<sequence length="106" mass="11822">MPKEEWGVKRVCPTTGKRFYDLNKNPIVSPYTGEIVNIDTGKRNSFVAEDTARKLKPKAAEEEDDVILDDDDSSDVDLDDDLLDDDDDDNVSLDELADVAADDDDN</sequence>
<evidence type="ECO:0000313" key="3">
    <source>
        <dbReference type="Proteomes" id="UP000184085"/>
    </source>
</evidence>
<reference evidence="3" key="1">
    <citation type="submission" date="2016-09" db="EMBL/GenBank/DDBJ databases">
        <authorList>
            <person name="Wibberg D."/>
        </authorList>
    </citation>
    <scope>NUCLEOTIDE SEQUENCE [LARGE SCALE GENOMIC DNA]</scope>
</reference>
<evidence type="ECO:0008006" key="4">
    <source>
        <dbReference type="Google" id="ProtNLM"/>
    </source>
</evidence>
<dbReference type="AlphaFoldDB" id="A0A1M4N4V5"/>
<evidence type="ECO:0000256" key="1">
    <source>
        <dbReference type="SAM" id="MobiDB-lite"/>
    </source>
</evidence>
<dbReference type="Proteomes" id="UP000184085">
    <property type="component" value="Unassembled WGS sequence"/>
</dbReference>
<feature type="compositionally biased region" description="Acidic residues" evidence="1">
    <location>
        <begin position="61"/>
        <end position="91"/>
    </location>
</feature>
<name>A0A1M4N4V5_9RHOB</name>
<dbReference type="InterPro" id="IPR012644">
    <property type="entry name" value="CHP02300_FYDLN_acid"/>
</dbReference>
<feature type="region of interest" description="Disordered" evidence="1">
    <location>
        <begin position="50"/>
        <end position="91"/>
    </location>
</feature>
<keyword evidence="3" id="KW-1185">Reference proteome</keyword>
<protein>
    <recommendedName>
        <fullName evidence="4">TIGR02300 family protein</fullName>
    </recommendedName>
</protein>
<proteinExistence type="predicted"/>
<evidence type="ECO:0000313" key="2">
    <source>
        <dbReference type="EMBL" id="SCM69024.1"/>
    </source>
</evidence>
<gene>
    <name evidence="2" type="ORF">KARMA_3256</name>
</gene>
<dbReference type="Pfam" id="PF09538">
    <property type="entry name" value="FYDLN_acid"/>
    <property type="match status" value="1"/>
</dbReference>
<organism evidence="2 3">
    <name type="scientific">Donghicola eburneus</name>
    <dbReference type="NCBI Taxonomy" id="393278"/>
    <lineage>
        <taxon>Bacteria</taxon>
        <taxon>Pseudomonadati</taxon>
        <taxon>Pseudomonadota</taxon>
        <taxon>Alphaproteobacteria</taxon>
        <taxon>Rhodobacterales</taxon>
        <taxon>Roseobacteraceae</taxon>
        <taxon>Donghicola</taxon>
    </lineage>
</organism>